<dbReference type="VEuPathDB" id="FungiDB:PTTG_29922"/>
<keyword evidence="3" id="KW-1185">Reference proteome</keyword>
<accession>A0A180G164</accession>
<dbReference type="Proteomes" id="UP000005240">
    <property type="component" value="Unassembled WGS sequence"/>
</dbReference>
<reference evidence="1" key="2">
    <citation type="submission" date="2016-05" db="EMBL/GenBank/DDBJ databases">
        <title>Comparative analysis highlights variable genome content of wheat rusts and divergence of the mating loci.</title>
        <authorList>
            <person name="Cuomo C.A."/>
            <person name="Bakkeren G."/>
            <person name="Szabo L."/>
            <person name="Khalil H."/>
            <person name="Joly D."/>
            <person name="Goldberg J."/>
            <person name="Young S."/>
            <person name="Zeng Q."/>
            <person name="Fellers J."/>
        </authorList>
    </citation>
    <scope>NUCLEOTIDE SEQUENCE [LARGE SCALE GENOMIC DNA]</scope>
    <source>
        <strain evidence="1">1-1 BBBD Race 1</strain>
    </source>
</reference>
<protein>
    <submittedName>
        <fullName evidence="1 2">Uncharacterized protein</fullName>
    </submittedName>
</protein>
<organism evidence="1">
    <name type="scientific">Puccinia triticina (isolate 1-1 / race 1 (BBBD))</name>
    <name type="common">Brown leaf rust fungus</name>
    <dbReference type="NCBI Taxonomy" id="630390"/>
    <lineage>
        <taxon>Eukaryota</taxon>
        <taxon>Fungi</taxon>
        <taxon>Dikarya</taxon>
        <taxon>Basidiomycota</taxon>
        <taxon>Pucciniomycotina</taxon>
        <taxon>Pucciniomycetes</taxon>
        <taxon>Pucciniales</taxon>
        <taxon>Pucciniaceae</taxon>
        <taxon>Puccinia</taxon>
    </lineage>
</organism>
<proteinExistence type="predicted"/>
<reference evidence="2 3" key="3">
    <citation type="journal article" date="2017" name="G3 (Bethesda)">
        <title>Comparative analysis highlights variable genome content of wheat rusts and divergence of the mating loci.</title>
        <authorList>
            <person name="Cuomo C.A."/>
            <person name="Bakkeren G."/>
            <person name="Khalil H.B."/>
            <person name="Panwar V."/>
            <person name="Joly D."/>
            <person name="Linning R."/>
            <person name="Sakthikumar S."/>
            <person name="Song X."/>
            <person name="Adiconis X."/>
            <person name="Fan L."/>
            <person name="Goldberg J.M."/>
            <person name="Levin J.Z."/>
            <person name="Young S."/>
            <person name="Zeng Q."/>
            <person name="Anikster Y."/>
            <person name="Bruce M."/>
            <person name="Wang M."/>
            <person name="Yin C."/>
            <person name="McCallum B."/>
            <person name="Szabo L.J."/>
            <person name="Hulbert S."/>
            <person name="Chen X."/>
            <person name="Fellers J.P."/>
        </authorList>
    </citation>
    <scope>NUCLEOTIDE SEQUENCE</scope>
    <source>
        <strain evidence="2">isolate 1-1 / race 1 (BBBD)</strain>
        <strain evidence="3">Isolate 1-1 / race 1 (BBBD)</strain>
    </source>
</reference>
<dbReference type="AlphaFoldDB" id="A0A180G164"/>
<dbReference type="EnsemblFungi" id="PTTG_29922-t43_2">
    <property type="protein sequence ID" value="PTTG_29922-t43_2-p1"/>
    <property type="gene ID" value="PTTG_29922"/>
</dbReference>
<reference evidence="2" key="4">
    <citation type="submission" date="2025-05" db="UniProtKB">
        <authorList>
            <consortium name="EnsemblFungi"/>
        </authorList>
    </citation>
    <scope>IDENTIFICATION</scope>
    <source>
        <strain evidence="2">isolate 1-1 / race 1 (BBBD)</strain>
    </source>
</reference>
<dbReference type="OrthoDB" id="2497746at2759"/>
<sequence>EGDIHCPLTSDCMENQKEILSLMRKFENCHGLVLLEKLQDLAILQTSLKPEDAYNFKVAVQALFLTALSNKSQQKEIFQFFLEASGPFFGTLKGADKFGPWEENLGSRQLASNACASLANASVVLMNYYKSYLQSEIDKTLQ</sequence>
<evidence type="ECO:0000313" key="1">
    <source>
        <dbReference type="EMBL" id="OAV86411.1"/>
    </source>
</evidence>
<evidence type="ECO:0000313" key="2">
    <source>
        <dbReference type="EnsemblFungi" id="PTTG_29922-t43_2-p1"/>
    </source>
</evidence>
<evidence type="ECO:0000313" key="3">
    <source>
        <dbReference type="Proteomes" id="UP000005240"/>
    </source>
</evidence>
<reference evidence="1" key="1">
    <citation type="submission" date="2009-11" db="EMBL/GenBank/DDBJ databases">
        <authorList>
            <consortium name="The Broad Institute Genome Sequencing Platform"/>
            <person name="Ward D."/>
            <person name="Feldgarden M."/>
            <person name="Earl A."/>
            <person name="Young S.K."/>
            <person name="Zeng Q."/>
            <person name="Koehrsen M."/>
            <person name="Alvarado L."/>
            <person name="Berlin A."/>
            <person name="Bochicchio J."/>
            <person name="Borenstein D."/>
            <person name="Chapman S.B."/>
            <person name="Chen Z."/>
            <person name="Engels R."/>
            <person name="Freedman E."/>
            <person name="Gellesch M."/>
            <person name="Goldberg J."/>
            <person name="Griggs A."/>
            <person name="Gujja S."/>
            <person name="Heilman E."/>
            <person name="Heiman D."/>
            <person name="Hepburn T."/>
            <person name="Howarth C."/>
            <person name="Jen D."/>
            <person name="Larson L."/>
            <person name="Lewis B."/>
            <person name="Mehta T."/>
            <person name="Park D."/>
            <person name="Pearson M."/>
            <person name="Roberts A."/>
            <person name="Saif S."/>
            <person name="Shea T."/>
            <person name="Shenoy N."/>
            <person name="Sisk P."/>
            <person name="Stolte C."/>
            <person name="Sykes S."/>
            <person name="Thomson T."/>
            <person name="Walk T."/>
            <person name="White J."/>
            <person name="Yandava C."/>
            <person name="Izard J."/>
            <person name="Baranova O.V."/>
            <person name="Blanton J.M."/>
            <person name="Tanner A.C."/>
            <person name="Dewhirst F.E."/>
            <person name="Haas B."/>
            <person name="Nusbaum C."/>
            <person name="Birren B."/>
        </authorList>
    </citation>
    <scope>NUCLEOTIDE SEQUENCE [LARGE SCALE GENOMIC DNA]</scope>
    <source>
        <strain evidence="1">1-1 BBBD Race 1</strain>
    </source>
</reference>
<name>A0A180G164_PUCT1</name>
<gene>
    <name evidence="1" type="ORF">PTTG_29922</name>
</gene>
<feature type="non-terminal residue" evidence="1">
    <location>
        <position position="1"/>
    </location>
</feature>
<dbReference type="EMBL" id="ADAS02001171">
    <property type="protein sequence ID" value="OAV86411.1"/>
    <property type="molecule type" value="Genomic_DNA"/>
</dbReference>